<reference evidence="10" key="1">
    <citation type="submission" date="2022-07" db="EMBL/GenBank/DDBJ databases">
        <title>Phylogenomic reconstructions and comparative analyses of Kickxellomycotina fungi.</title>
        <authorList>
            <person name="Reynolds N.K."/>
            <person name="Stajich J.E."/>
            <person name="Barry K."/>
            <person name="Grigoriev I.V."/>
            <person name="Crous P."/>
            <person name="Smith M.E."/>
        </authorList>
    </citation>
    <scope>NUCLEOTIDE SEQUENCE</scope>
    <source>
        <strain evidence="10">NBRC 105413</strain>
    </source>
</reference>
<comment type="similarity">
    <text evidence="2">Belongs to the alkaline ceramidase family.</text>
</comment>
<protein>
    <recommendedName>
        <fullName evidence="12">Alkaline phytoceramidase</fullName>
    </recommendedName>
</protein>
<evidence type="ECO:0000313" key="10">
    <source>
        <dbReference type="EMBL" id="KAJ1648288.1"/>
    </source>
</evidence>
<dbReference type="GO" id="GO:0016811">
    <property type="term" value="F:hydrolase activity, acting on carbon-nitrogen (but not peptide) bonds, in linear amides"/>
    <property type="evidence" value="ECO:0007669"/>
    <property type="project" value="InterPro"/>
</dbReference>
<evidence type="ECO:0008006" key="12">
    <source>
        <dbReference type="Google" id="ProtNLM"/>
    </source>
</evidence>
<dbReference type="PANTHER" id="PTHR46187:SF3">
    <property type="entry name" value="ALKALINE CERAMIDASE 3"/>
    <property type="match status" value="1"/>
</dbReference>
<feature type="transmembrane region" description="Helical" evidence="9">
    <location>
        <begin position="67"/>
        <end position="90"/>
    </location>
</feature>
<dbReference type="Pfam" id="PF05875">
    <property type="entry name" value="Ceramidase"/>
    <property type="match status" value="1"/>
</dbReference>
<keyword evidence="6 9" id="KW-0472">Membrane</keyword>
<feature type="transmembrane region" description="Helical" evidence="9">
    <location>
        <begin position="127"/>
        <end position="145"/>
    </location>
</feature>
<keyword evidence="11" id="KW-1185">Reference proteome</keyword>
<gene>
    <name evidence="10" type="ORF">LPJ64_000444</name>
</gene>
<organism evidence="10 11">
    <name type="scientific">Coemansia asiatica</name>
    <dbReference type="NCBI Taxonomy" id="1052880"/>
    <lineage>
        <taxon>Eukaryota</taxon>
        <taxon>Fungi</taxon>
        <taxon>Fungi incertae sedis</taxon>
        <taxon>Zoopagomycota</taxon>
        <taxon>Kickxellomycotina</taxon>
        <taxon>Kickxellomycetes</taxon>
        <taxon>Kickxellales</taxon>
        <taxon>Kickxellaceae</taxon>
        <taxon>Coemansia</taxon>
    </lineage>
</organism>
<feature type="binding site" evidence="7">
    <location>
        <position position="41"/>
    </location>
    <ligand>
        <name>Ca(2+)</name>
        <dbReference type="ChEBI" id="CHEBI:29108"/>
    </ligand>
</feature>
<dbReference type="Proteomes" id="UP001145021">
    <property type="component" value="Unassembled WGS sequence"/>
</dbReference>
<evidence type="ECO:0000256" key="8">
    <source>
        <dbReference type="PIRSR" id="PIRSR608901-2"/>
    </source>
</evidence>
<keyword evidence="7" id="KW-0479">Metal-binding</keyword>
<dbReference type="GO" id="GO:0046514">
    <property type="term" value="P:ceramide catabolic process"/>
    <property type="evidence" value="ECO:0007669"/>
    <property type="project" value="TreeGrafter"/>
</dbReference>
<comment type="caution">
    <text evidence="10">The sequence shown here is derived from an EMBL/GenBank/DDBJ whole genome shotgun (WGS) entry which is preliminary data.</text>
</comment>
<feature type="transmembrane region" description="Helical" evidence="9">
    <location>
        <begin position="102"/>
        <end position="120"/>
    </location>
</feature>
<dbReference type="InterPro" id="IPR008901">
    <property type="entry name" value="ACER"/>
</dbReference>
<keyword evidence="5 9" id="KW-1133">Transmembrane helix</keyword>
<dbReference type="PANTHER" id="PTHR46187">
    <property type="entry name" value="ALKALINE CERAMIDASE 3"/>
    <property type="match status" value="1"/>
</dbReference>
<feature type="binding site" evidence="7">
    <location>
        <position position="28"/>
    </location>
    <ligand>
        <name>Ca(2+)</name>
        <dbReference type="ChEBI" id="CHEBI:29108"/>
    </ligand>
</feature>
<evidence type="ECO:0000256" key="1">
    <source>
        <dbReference type="ARBA" id="ARBA00004141"/>
    </source>
</evidence>
<feature type="transmembrane region" description="Helical" evidence="9">
    <location>
        <begin position="233"/>
        <end position="253"/>
    </location>
</feature>
<sequence length="273" mass="30637">MSPVSPVFASAAAPIAGLWGEVTSSVDWCEENYVWTPYIAEFFNSWSSLAMVILGEACARMNPTGNLAFTLLGRAITVVGIGSWLFHATLKYSMQMTDELPMLWAISIACYIAVTVRYPITIDRRRFKYALTLWTVFVTLLTAGFSGKIQFFLFQASFNGLTAVMAYLCWRGKQDLDNANMRHVAKLFARGAKLYLAAGLVWLIDTNLCSYVNGSSAQSVLPFNVQLHAWWHVLASLGLVYLVVLMMGHYCLLKGIPFKLKYVFFVFPYINTH</sequence>
<dbReference type="GO" id="GO:0046872">
    <property type="term" value="F:metal ion binding"/>
    <property type="evidence" value="ECO:0007669"/>
    <property type="project" value="UniProtKB-KW"/>
</dbReference>
<evidence type="ECO:0000256" key="9">
    <source>
        <dbReference type="SAM" id="Phobius"/>
    </source>
</evidence>
<feature type="binding site" evidence="7">
    <location>
        <position position="27"/>
    </location>
    <ligand>
        <name>Ca(2+)</name>
        <dbReference type="ChEBI" id="CHEBI:29108"/>
    </ligand>
</feature>
<feature type="binding site" evidence="7">
    <location>
        <position position="30"/>
    </location>
    <ligand>
        <name>Ca(2+)</name>
        <dbReference type="ChEBI" id="CHEBI:29108"/>
    </ligand>
</feature>
<dbReference type="GO" id="GO:0046513">
    <property type="term" value="P:ceramide biosynthetic process"/>
    <property type="evidence" value="ECO:0007669"/>
    <property type="project" value="TreeGrafter"/>
</dbReference>
<feature type="transmembrane region" description="Helical" evidence="9">
    <location>
        <begin position="151"/>
        <end position="170"/>
    </location>
</feature>
<evidence type="ECO:0000256" key="6">
    <source>
        <dbReference type="ARBA" id="ARBA00023136"/>
    </source>
</evidence>
<keyword evidence="3 9" id="KW-0812">Transmembrane</keyword>
<evidence type="ECO:0000256" key="4">
    <source>
        <dbReference type="ARBA" id="ARBA00022801"/>
    </source>
</evidence>
<name>A0A9W7XSM5_9FUNG</name>
<evidence type="ECO:0000256" key="2">
    <source>
        <dbReference type="ARBA" id="ARBA00009780"/>
    </source>
</evidence>
<feature type="transmembrane region" description="Helical" evidence="9">
    <location>
        <begin position="191"/>
        <end position="213"/>
    </location>
</feature>
<dbReference type="EMBL" id="JANBOH010000008">
    <property type="protein sequence ID" value="KAJ1648288.1"/>
    <property type="molecule type" value="Genomic_DNA"/>
</dbReference>
<keyword evidence="4" id="KW-0378">Hydrolase</keyword>
<accession>A0A9W7XSM5</accession>
<proteinExistence type="inferred from homology"/>
<evidence type="ECO:0000256" key="3">
    <source>
        <dbReference type="ARBA" id="ARBA00022692"/>
    </source>
</evidence>
<comment type="cofactor">
    <cofactor evidence="8">
        <name>Zn(2+)</name>
        <dbReference type="ChEBI" id="CHEBI:29105"/>
    </cofactor>
</comment>
<keyword evidence="8" id="KW-0862">Zinc</keyword>
<comment type="subcellular location">
    <subcellularLocation>
        <location evidence="1">Membrane</location>
        <topology evidence="1">Multi-pass membrane protein</topology>
    </subcellularLocation>
</comment>
<evidence type="ECO:0000256" key="7">
    <source>
        <dbReference type="PIRSR" id="PIRSR608901-1"/>
    </source>
</evidence>
<feature type="binding site" evidence="7">
    <location>
        <position position="32"/>
    </location>
    <ligand>
        <name>Ca(2+)</name>
        <dbReference type="ChEBI" id="CHEBI:29108"/>
    </ligand>
</feature>
<feature type="transmembrane region" description="Helical" evidence="9">
    <location>
        <begin position="36"/>
        <end position="55"/>
    </location>
</feature>
<keyword evidence="7" id="KW-0106">Calcium</keyword>
<dbReference type="AlphaFoldDB" id="A0A9W7XSM5"/>
<feature type="binding site" evidence="8">
    <location>
        <position position="87"/>
    </location>
    <ligand>
        <name>Zn(2+)</name>
        <dbReference type="ChEBI" id="CHEBI:29105"/>
        <note>catalytic</note>
    </ligand>
</feature>
<feature type="binding site" evidence="8">
    <location>
        <position position="232"/>
    </location>
    <ligand>
        <name>Zn(2+)</name>
        <dbReference type="ChEBI" id="CHEBI:29105"/>
        <note>catalytic</note>
    </ligand>
</feature>
<feature type="binding site" evidence="8">
    <location>
        <position position="228"/>
    </location>
    <ligand>
        <name>Zn(2+)</name>
        <dbReference type="ChEBI" id="CHEBI:29105"/>
        <note>catalytic</note>
    </ligand>
</feature>
<dbReference type="GO" id="GO:0005789">
    <property type="term" value="C:endoplasmic reticulum membrane"/>
    <property type="evidence" value="ECO:0007669"/>
    <property type="project" value="TreeGrafter"/>
</dbReference>
<evidence type="ECO:0000256" key="5">
    <source>
        <dbReference type="ARBA" id="ARBA00022989"/>
    </source>
</evidence>
<evidence type="ECO:0000313" key="11">
    <source>
        <dbReference type="Proteomes" id="UP001145021"/>
    </source>
</evidence>